<keyword evidence="3" id="KW-1185">Reference proteome</keyword>
<feature type="region of interest" description="Disordered" evidence="1">
    <location>
        <begin position="34"/>
        <end position="56"/>
    </location>
</feature>
<organism evidence="2 3">
    <name type="scientific">Paractinoplanes atraurantiacus</name>
    <dbReference type="NCBI Taxonomy" id="1036182"/>
    <lineage>
        <taxon>Bacteria</taxon>
        <taxon>Bacillati</taxon>
        <taxon>Actinomycetota</taxon>
        <taxon>Actinomycetes</taxon>
        <taxon>Micromonosporales</taxon>
        <taxon>Micromonosporaceae</taxon>
        <taxon>Paractinoplanes</taxon>
    </lineage>
</organism>
<protein>
    <submittedName>
        <fullName evidence="2">Uncharacterized protein</fullName>
    </submittedName>
</protein>
<proteinExistence type="predicted"/>
<dbReference type="AlphaFoldDB" id="A0A285HGF5"/>
<dbReference type="EMBL" id="OBDY01000004">
    <property type="protein sequence ID" value="SNY34839.1"/>
    <property type="molecule type" value="Genomic_DNA"/>
</dbReference>
<evidence type="ECO:0000256" key="1">
    <source>
        <dbReference type="SAM" id="MobiDB-lite"/>
    </source>
</evidence>
<reference evidence="2 3" key="1">
    <citation type="submission" date="2017-09" db="EMBL/GenBank/DDBJ databases">
        <authorList>
            <person name="Ehlers B."/>
            <person name="Leendertz F.H."/>
        </authorList>
    </citation>
    <scope>NUCLEOTIDE SEQUENCE [LARGE SCALE GENOMIC DNA]</scope>
    <source>
        <strain evidence="2 3">CGMCC 4.6857</strain>
    </source>
</reference>
<dbReference type="RefSeq" id="WP_097320209.1">
    <property type="nucleotide sequence ID" value="NZ_OBDY01000004.1"/>
</dbReference>
<sequence>MTGTPADVARYFYWSQRRIDRIAEDNRITIQRTGSTKMKSPTGPFLPGVEVDRPRPAMSRPEIADRIERHLAGVTVRDFVTPPPVRFAAGLGTLSFAEFVNFGKLENIVSIFTDCTASDGTHVAVGMFGSKDNLADIIAGAQTTDTGWSSSAANHIFGFISSFGRTVASGSDREEIAREAINLLTHQGGDIGDGEKRGFTYGHIGEHGEWLMEAYLDEEIDYPPYDRIVVGAPLWVRTASPQALVLYQDGPPEPRPRGRSWWRRMLD</sequence>
<gene>
    <name evidence="2" type="ORF">SAMN05421748_104344</name>
</gene>
<evidence type="ECO:0000313" key="3">
    <source>
        <dbReference type="Proteomes" id="UP000219612"/>
    </source>
</evidence>
<evidence type="ECO:0000313" key="2">
    <source>
        <dbReference type="EMBL" id="SNY34839.1"/>
    </source>
</evidence>
<name>A0A285HGF5_9ACTN</name>
<dbReference type="Proteomes" id="UP000219612">
    <property type="component" value="Unassembled WGS sequence"/>
</dbReference>
<dbReference type="OrthoDB" id="3385464at2"/>
<accession>A0A285HGF5</accession>